<dbReference type="Proteomes" id="UP000886523">
    <property type="component" value="Unassembled WGS sequence"/>
</dbReference>
<proteinExistence type="predicted"/>
<comment type="caution">
    <text evidence="2">The sequence shown here is derived from an EMBL/GenBank/DDBJ whole genome shotgun (WGS) entry which is preliminary data.</text>
</comment>
<feature type="region of interest" description="Disordered" evidence="1">
    <location>
        <begin position="128"/>
        <end position="166"/>
    </location>
</feature>
<feature type="compositionally biased region" description="Low complexity" evidence="1">
    <location>
        <begin position="128"/>
        <end position="138"/>
    </location>
</feature>
<sequence>MKYADYDIQLEEALDVQPLPHVDAEPYGLGIFKPATNLEESKARRANMAEGGIESQGPTWDAVMDTPALPAPGISRAHNYYASMVKAILFSLSGALATCMPTTLASPGPSSNPTPSQGPNVTLTQLAEQGSSQSAGSSKDLLEEEAMGENQEAEEEEATPHKEAQAQETLLVEGFWDPMVPLVLRVPLAHWDHLDRQDFKEP</sequence>
<name>A0A9P6AW25_9AGAM</name>
<evidence type="ECO:0000313" key="3">
    <source>
        <dbReference type="Proteomes" id="UP000886523"/>
    </source>
</evidence>
<accession>A0A9P6AW25</accession>
<dbReference type="AlphaFoldDB" id="A0A9P6AW25"/>
<feature type="compositionally biased region" description="Acidic residues" evidence="1">
    <location>
        <begin position="142"/>
        <end position="157"/>
    </location>
</feature>
<reference evidence="2" key="1">
    <citation type="journal article" date="2020" name="Nat. Commun.">
        <title>Large-scale genome sequencing of mycorrhizal fungi provides insights into the early evolution of symbiotic traits.</title>
        <authorList>
            <person name="Miyauchi S."/>
            <person name="Kiss E."/>
            <person name="Kuo A."/>
            <person name="Drula E."/>
            <person name="Kohler A."/>
            <person name="Sanchez-Garcia M."/>
            <person name="Morin E."/>
            <person name="Andreopoulos B."/>
            <person name="Barry K.W."/>
            <person name="Bonito G."/>
            <person name="Buee M."/>
            <person name="Carver A."/>
            <person name="Chen C."/>
            <person name="Cichocki N."/>
            <person name="Clum A."/>
            <person name="Culley D."/>
            <person name="Crous P.W."/>
            <person name="Fauchery L."/>
            <person name="Girlanda M."/>
            <person name="Hayes R.D."/>
            <person name="Keri Z."/>
            <person name="LaButti K."/>
            <person name="Lipzen A."/>
            <person name="Lombard V."/>
            <person name="Magnuson J."/>
            <person name="Maillard F."/>
            <person name="Murat C."/>
            <person name="Nolan M."/>
            <person name="Ohm R.A."/>
            <person name="Pangilinan J."/>
            <person name="Pereira M.F."/>
            <person name="Perotto S."/>
            <person name="Peter M."/>
            <person name="Pfister S."/>
            <person name="Riley R."/>
            <person name="Sitrit Y."/>
            <person name="Stielow J.B."/>
            <person name="Szollosi G."/>
            <person name="Zifcakova L."/>
            <person name="Stursova M."/>
            <person name="Spatafora J.W."/>
            <person name="Tedersoo L."/>
            <person name="Vaario L.M."/>
            <person name="Yamada A."/>
            <person name="Yan M."/>
            <person name="Wang P."/>
            <person name="Xu J."/>
            <person name="Bruns T."/>
            <person name="Baldrian P."/>
            <person name="Vilgalys R."/>
            <person name="Dunand C."/>
            <person name="Henrissat B."/>
            <person name="Grigoriev I.V."/>
            <person name="Hibbett D."/>
            <person name="Nagy L.G."/>
            <person name="Martin F.M."/>
        </authorList>
    </citation>
    <scope>NUCLEOTIDE SEQUENCE</scope>
    <source>
        <strain evidence="2">UP504</strain>
    </source>
</reference>
<keyword evidence="3" id="KW-1185">Reference proteome</keyword>
<gene>
    <name evidence="2" type="ORF">BS47DRAFT_1393716</name>
</gene>
<evidence type="ECO:0000256" key="1">
    <source>
        <dbReference type="SAM" id="MobiDB-lite"/>
    </source>
</evidence>
<evidence type="ECO:0000313" key="2">
    <source>
        <dbReference type="EMBL" id="KAF9512975.1"/>
    </source>
</evidence>
<dbReference type="EMBL" id="MU128979">
    <property type="protein sequence ID" value="KAF9512975.1"/>
    <property type="molecule type" value="Genomic_DNA"/>
</dbReference>
<protein>
    <submittedName>
        <fullName evidence="2">Uncharacterized protein</fullName>
    </submittedName>
</protein>
<organism evidence="2 3">
    <name type="scientific">Hydnum rufescens UP504</name>
    <dbReference type="NCBI Taxonomy" id="1448309"/>
    <lineage>
        <taxon>Eukaryota</taxon>
        <taxon>Fungi</taxon>
        <taxon>Dikarya</taxon>
        <taxon>Basidiomycota</taxon>
        <taxon>Agaricomycotina</taxon>
        <taxon>Agaricomycetes</taxon>
        <taxon>Cantharellales</taxon>
        <taxon>Hydnaceae</taxon>
        <taxon>Hydnum</taxon>
    </lineage>
</organism>